<evidence type="ECO:0000256" key="1">
    <source>
        <dbReference type="ARBA" id="ARBA00023125"/>
    </source>
</evidence>
<protein>
    <submittedName>
        <fullName evidence="3">Helix-turn-helix transcriptional regulator</fullName>
    </submittedName>
</protein>
<gene>
    <name evidence="3" type="ORF">HWI92_22215</name>
</gene>
<dbReference type="PROSITE" id="PS50943">
    <property type="entry name" value="HTH_CROC1"/>
    <property type="match status" value="1"/>
</dbReference>
<feature type="domain" description="HTH cro/C1-type" evidence="2">
    <location>
        <begin position="8"/>
        <end position="63"/>
    </location>
</feature>
<evidence type="ECO:0000313" key="4">
    <source>
        <dbReference type="Proteomes" id="UP000612680"/>
    </source>
</evidence>
<dbReference type="InterPro" id="IPR010982">
    <property type="entry name" value="Lambda_DNA-bd_dom_sf"/>
</dbReference>
<dbReference type="EMBL" id="CP056775">
    <property type="protein sequence ID" value="QRR03432.1"/>
    <property type="molecule type" value="Genomic_DNA"/>
</dbReference>
<reference evidence="3 4" key="1">
    <citation type="submission" date="2020-06" db="EMBL/GenBank/DDBJ databases">
        <title>Dyadobacter sandarakinus sp. nov., isolated from the soil of the Arctic Yellow River Station.</title>
        <authorList>
            <person name="Zhang Y."/>
            <person name="Peng F."/>
        </authorList>
    </citation>
    <scope>NUCLEOTIDE SEQUENCE [LARGE SCALE GENOMIC DNA]</scope>
    <source>
        <strain evidence="3 4">Q3-56</strain>
    </source>
</reference>
<dbReference type="Gene3D" id="1.10.260.40">
    <property type="entry name" value="lambda repressor-like DNA-binding domains"/>
    <property type="match status" value="1"/>
</dbReference>
<evidence type="ECO:0000313" key="3">
    <source>
        <dbReference type="EMBL" id="QRR03432.1"/>
    </source>
</evidence>
<accession>A0ABX7IDA2</accession>
<evidence type="ECO:0000259" key="2">
    <source>
        <dbReference type="PROSITE" id="PS50943"/>
    </source>
</evidence>
<dbReference type="CDD" id="cd00093">
    <property type="entry name" value="HTH_XRE"/>
    <property type="match status" value="1"/>
</dbReference>
<proteinExistence type="predicted"/>
<organism evidence="3 4">
    <name type="scientific">Dyadobacter sandarakinus</name>
    <dbReference type="NCBI Taxonomy" id="2747268"/>
    <lineage>
        <taxon>Bacteria</taxon>
        <taxon>Pseudomonadati</taxon>
        <taxon>Bacteroidota</taxon>
        <taxon>Cytophagia</taxon>
        <taxon>Cytophagales</taxon>
        <taxon>Spirosomataceae</taxon>
        <taxon>Dyadobacter</taxon>
    </lineage>
</organism>
<keyword evidence="4" id="KW-1185">Reference proteome</keyword>
<dbReference type="Pfam" id="PF01381">
    <property type="entry name" value="HTH_3"/>
    <property type="match status" value="1"/>
</dbReference>
<keyword evidence="1" id="KW-0238">DNA-binding</keyword>
<dbReference type="SMART" id="SM00530">
    <property type="entry name" value="HTH_XRE"/>
    <property type="match status" value="1"/>
</dbReference>
<dbReference type="SUPFAM" id="SSF47413">
    <property type="entry name" value="lambda repressor-like DNA-binding domains"/>
    <property type="match status" value="1"/>
</dbReference>
<name>A0ABX7IDA2_9BACT</name>
<dbReference type="Proteomes" id="UP000612680">
    <property type="component" value="Chromosome"/>
</dbReference>
<dbReference type="InterPro" id="IPR001387">
    <property type="entry name" value="Cro/C1-type_HTH"/>
</dbReference>
<dbReference type="PANTHER" id="PTHR46558:SF4">
    <property type="entry name" value="DNA-BIDING PHAGE PROTEIN"/>
    <property type="match status" value="1"/>
</dbReference>
<dbReference type="PANTHER" id="PTHR46558">
    <property type="entry name" value="TRACRIPTIONAL REGULATORY PROTEIN-RELATED-RELATED"/>
    <property type="match status" value="1"/>
</dbReference>
<sequence length="79" mass="9072">MSGFNEKIRAIRMMKGIKQIEIAQLLNVRQQSVSKIENGQIQIGIDTAERIANYLGFATSSELETFYEKYIDKKSNDQE</sequence>
<dbReference type="RefSeq" id="WP_204659396.1">
    <property type="nucleotide sequence ID" value="NZ_CP056775.1"/>
</dbReference>